<comment type="caution">
    <text evidence="3">The sequence shown here is derived from an EMBL/GenBank/DDBJ whole genome shotgun (WGS) entry which is preliminary data.</text>
</comment>
<dbReference type="Pfam" id="PF02518">
    <property type="entry name" value="HATPase_c"/>
    <property type="match status" value="1"/>
</dbReference>
<dbReference type="SUPFAM" id="SSF103473">
    <property type="entry name" value="MFS general substrate transporter"/>
    <property type="match status" value="2"/>
</dbReference>
<evidence type="ECO:0000313" key="4">
    <source>
        <dbReference type="Proteomes" id="UP001530400"/>
    </source>
</evidence>
<dbReference type="Proteomes" id="UP001530400">
    <property type="component" value="Unassembled WGS sequence"/>
</dbReference>
<evidence type="ECO:0000313" key="3">
    <source>
        <dbReference type="EMBL" id="KAL3797795.1"/>
    </source>
</evidence>
<feature type="transmembrane region" description="Helical" evidence="1">
    <location>
        <begin position="117"/>
        <end position="142"/>
    </location>
</feature>
<dbReference type="PANTHER" id="PTHR23539:SF1">
    <property type="entry name" value="MAJOR FACILITATOR SUPERFAMILY (MFS) PROFILE DOMAIN-CONTAINING PROTEIN"/>
    <property type="match status" value="1"/>
</dbReference>
<dbReference type="Gene3D" id="3.30.565.10">
    <property type="entry name" value="Histidine kinase-like ATPase, C-terminal domain"/>
    <property type="match status" value="1"/>
</dbReference>
<evidence type="ECO:0000259" key="2">
    <source>
        <dbReference type="Pfam" id="PF02518"/>
    </source>
</evidence>
<feature type="transmembrane region" description="Helical" evidence="1">
    <location>
        <begin position="287"/>
        <end position="307"/>
    </location>
</feature>
<feature type="transmembrane region" description="Helical" evidence="1">
    <location>
        <begin position="76"/>
        <end position="96"/>
    </location>
</feature>
<evidence type="ECO:0000256" key="1">
    <source>
        <dbReference type="SAM" id="Phobius"/>
    </source>
</evidence>
<feature type="transmembrane region" description="Helical" evidence="1">
    <location>
        <begin position="43"/>
        <end position="64"/>
    </location>
</feature>
<dbReference type="SUPFAM" id="SSF55874">
    <property type="entry name" value="ATPase domain of HSP90 chaperone/DNA topoisomerase II/histidine kinase"/>
    <property type="match status" value="1"/>
</dbReference>
<reference evidence="3 4" key="1">
    <citation type="submission" date="2024-10" db="EMBL/GenBank/DDBJ databases">
        <title>Updated reference genomes for cyclostephanoid diatoms.</title>
        <authorList>
            <person name="Roberts W.R."/>
            <person name="Alverson A.J."/>
        </authorList>
    </citation>
    <scope>NUCLEOTIDE SEQUENCE [LARGE SCALE GENOMIC DNA]</scope>
    <source>
        <strain evidence="3 4">AJA010-31</strain>
    </source>
</reference>
<feature type="transmembrane region" description="Helical" evidence="1">
    <location>
        <begin position="12"/>
        <end position="36"/>
    </location>
</feature>
<keyword evidence="1" id="KW-1133">Transmembrane helix</keyword>
<feature type="domain" description="Histidine kinase/HSP90-like ATPase" evidence="2">
    <location>
        <begin position="620"/>
        <end position="748"/>
    </location>
</feature>
<sequence length="758" mass="82604">MANLCNPSPKIAFAIVSFFLGELGDGLNIFQGIYLVSIGWNEGSVGIALSAMGFTALMVQTLAGDVIDKTQFDRRTFLSLASIATAFSALAILFVHEGNTDHALMYVTKVIEGISSSFIAPCVAALVSFTLNLVIFANANVLLVLGELMGGDNEDGSVKRTAIPLIAGAIVLAQCTMTIATYIGDEMTKRNCGRKPLFLAGLITLPIRCALIILWRDKGEAWLLSTQILDGIGGGFFGLLHPYLVADITFGTGRFNVLMGLTASCFGLGATLSNLLGQMAVEKLGHVASLSGSLFISLIPIMLFAIGMPETHGRRGMGYKSNVGEAKPPVADLAHSMSKFHKSLLTQAHPSKLAQWSVRGLIDIGPSVTQEVATRLLEEVQTRLAVQLHRLYAWKDEIDGSPGKLSNSTTRSKVIKACNFPVSMPMKEHSLRTERVKAEREKASKSLKDLIQLHENTVMLPYEVLNGDGKAIIESFTAPNRHYVNGIFDQIETRHGNAVESLADAVISARHVVNPMGLLDNNVHEDGLDLLNDDSIEAFLHSRLLIQLLCEHYISLNKGKPTGAISLDADLVDVVGDAIQDANQICDANLGVCPEVIIQPIENGEGEDFIARPLIRSWSHHAIVELSKNAMKSNVEKWQQEPLVTREQLPPCVYIKVIRHVDHLSIQVIDQGVGLDEERRRKTFKFASSSSQKRWDRLEAQQSYAAVREPLGSLGVGLPISRMMLRVFGGDLDLINRDEGGCTATMKILYDDSITTEN</sequence>
<dbReference type="AlphaFoldDB" id="A0ABD3QBM8"/>
<feature type="transmembrane region" description="Helical" evidence="1">
    <location>
        <begin position="257"/>
        <end position="281"/>
    </location>
</feature>
<dbReference type="InterPro" id="IPR036259">
    <property type="entry name" value="MFS_trans_sf"/>
</dbReference>
<proteinExistence type="predicted"/>
<name>A0ABD3QBM8_9STRA</name>
<gene>
    <name evidence="3" type="ORF">ACHAWO_000412</name>
</gene>
<dbReference type="InterPro" id="IPR036890">
    <property type="entry name" value="HATPase_C_sf"/>
</dbReference>
<dbReference type="Gene3D" id="1.20.1250.20">
    <property type="entry name" value="MFS general substrate transporter like domains"/>
    <property type="match status" value="2"/>
</dbReference>
<dbReference type="InterPro" id="IPR003594">
    <property type="entry name" value="HATPase_dom"/>
</dbReference>
<dbReference type="EMBL" id="JALLPJ020000240">
    <property type="protein sequence ID" value="KAL3797795.1"/>
    <property type="molecule type" value="Genomic_DNA"/>
</dbReference>
<feature type="transmembrane region" description="Helical" evidence="1">
    <location>
        <begin position="196"/>
        <end position="215"/>
    </location>
</feature>
<keyword evidence="1" id="KW-0812">Transmembrane</keyword>
<accession>A0ABD3QBM8</accession>
<protein>
    <recommendedName>
        <fullName evidence="2">Histidine kinase/HSP90-like ATPase domain-containing protein</fullName>
    </recommendedName>
</protein>
<feature type="transmembrane region" description="Helical" evidence="1">
    <location>
        <begin position="162"/>
        <end position="184"/>
    </location>
</feature>
<dbReference type="CDD" id="cd06174">
    <property type="entry name" value="MFS"/>
    <property type="match status" value="1"/>
</dbReference>
<keyword evidence="4" id="KW-1185">Reference proteome</keyword>
<keyword evidence="1" id="KW-0472">Membrane</keyword>
<feature type="transmembrane region" description="Helical" evidence="1">
    <location>
        <begin position="221"/>
        <end position="245"/>
    </location>
</feature>
<organism evidence="3 4">
    <name type="scientific">Cyclotella atomus</name>
    <dbReference type="NCBI Taxonomy" id="382360"/>
    <lineage>
        <taxon>Eukaryota</taxon>
        <taxon>Sar</taxon>
        <taxon>Stramenopiles</taxon>
        <taxon>Ochrophyta</taxon>
        <taxon>Bacillariophyta</taxon>
        <taxon>Coscinodiscophyceae</taxon>
        <taxon>Thalassiosirophycidae</taxon>
        <taxon>Stephanodiscales</taxon>
        <taxon>Stephanodiscaceae</taxon>
        <taxon>Cyclotella</taxon>
    </lineage>
</organism>
<dbReference type="PANTHER" id="PTHR23539">
    <property type="entry name" value="MFS TRANSPORTER"/>
    <property type="match status" value="1"/>
</dbReference>